<feature type="compositionally biased region" description="Polar residues" evidence="1">
    <location>
        <begin position="718"/>
        <end position="728"/>
    </location>
</feature>
<organism evidence="3 4">
    <name type="scientific">Caenorhabditis auriculariae</name>
    <dbReference type="NCBI Taxonomy" id="2777116"/>
    <lineage>
        <taxon>Eukaryota</taxon>
        <taxon>Metazoa</taxon>
        <taxon>Ecdysozoa</taxon>
        <taxon>Nematoda</taxon>
        <taxon>Chromadorea</taxon>
        <taxon>Rhabditida</taxon>
        <taxon>Rhabditina</taxon>
        <taxon>Rhabditomorpha</taxon>
        <taxon>Rhabditoidea</taxon>
        <taxon>Rhabditidae</taxon>
        <taxon>Peloderinae</taxon>
        <taxon>Caenorhabditis</taxon>
    </lineage>
</organism>
<evidence type="ECO:0000256" key="2">
    <source>
        <dbReference type="SAM" id="Phobius"/>
    </source>
</evidence>
<evidence type="ECO:0000256" key="1">
    <source>
        <dbReference type="SAM" id="MobiDB-lite"/>
    </source>
</evidence>
<evidence type="ECO:0000313" key="3">
    <source>
        <dbReference type="EMBL" id="CAD6188354.1"/>
    </source>
</evidence>
<dbReference type="OrthoDB" id="619536at2759"/>
<feature type="compositionally biased region" description="Polar residues" evidence="1">
    <location>
        <begin position="611"/>
        <end position="626"/>
    </location>
</feature>
<feature type="region of interest" description="Disordered" evidence="1">
    <location>
        <begin position="608"/>
        <end position="628"/>
    </location>
</feature>
<keyword evidence="2" id="KW-0812">Transmembrane</keyword>
<gene>
    <name evidence="3" type="ORF">CAUJ_LOCUS4273</name>
</gene>
<sequence length="728" mass="82039">MINRDCGGRSITFFRFSFEIVLNVGILEKIIKIYDIETWEKSCDEEKGKEEGVCWIHPATGAWMAPSGGRSLSSRSPPVVRKRASFRLTLLLHAIIGCVFSALIFCAAIVILPFLVLLRFFGLFKQSGERFEHQRCSHNWPLCGKGNDVACLFLEGDVSVENLRQLLTRFCTFLQKVSSTPSNQIGQLWDQERRRLRNLKDLQRVLSDVVTSSSEALTVSIVKDFESDADSSPRTLILISCSAVTPNLCIFRTQCIMSSFQLLCISLEPQHNTISLSRYSRTFYKRILNAVQCAVVGPWMMVCLAIRQPCVMWKQIEHKHGSVAKPRRRLEDSRHGDQVQQAPLTSSVQISVPPEEEKERVTVWCDLPSPEMLNRAEKLLRATSEELLLSLVASTLRHHFRSEGVLHPPDVGVCVPMSCRSFRPVTSSRICDTLLVPFQLPTSVEGAIPRLWSVQRRLSAAANGSVRNALKLSQTLGRKFLPDSYLRPLFRRFYRFHRVQVAFYRYVGSEKFCSGSSLDSLLVSPSLDPSVTASFVFLHVNDSITVCASLSTAAFSKPRRLLDMFKSETQKIIGHLSIRLLSLPQTTILCTPPLEISAEESRFAVVDELSSPEQVTTSDGPETSSEVETKQDFTLEELYDLLAVVQEQLDGMRANPQGDRGDYVQKLAALESRMHEFHSSIAQRHKANFLKSDAVESVLAPYKSQNRGRRFSREYNRTEGSASRKASF</sequence>
<keyword evidence="4" id="KW-1185">Reference proteome</keyword>
<evidence type="ECO:0000313" key="4">
    <source>
        <dbReference type="Proteomes" id="UP000835052"/>
    </source>
</evidence>
<protein>
    <submittedName>
        <fullName evidence="3">Uncharacterized protein</fullName>
    </submittedName>
</protein>
<reference evidence="3" key="1">
    <citation type="submission" date="2020-10" db="EMBL/GenBank/DDBJ databases">
        <authorList>
            <person name="Kikuchi T."/>
        </authorList>
    </citation>
    <scope>NUCLEOTIDE SEQUENCE</scope>
    <source>
        <strain evidence="3">NKZ352</strain>
    </source>
</reference>
<feature type="region of interest" description="Disordered" evidence="1">
    <location>
        <begin position="709"/>
        <end position="728"/>
    </location>
</feature>
<dbReference type="AlphaFoldDB" id="A0A8S1GZM2"/>
<dbReference type="Proteomes" id="UP000835052">
    <property type="component" value="Unassembled WGS sequence"/>
</dbReference>
<keyword evidence="2" id="KW-0472">Membrane</keyword>
<dbReference type="EMBL" id="CAJGYM010000008">
    <property type="protein sequence ID" value="CAD6188354.1"/>
    <property type="molecule type" value="Genomic_DNA"/>
</dbReference>
<comment type="caution">
    <text evidence="3">The sequence shown here is derived from an EMBL/GenBank/DDBJ whole genome shotgun (WGS) entry which is preliminary data.</text>
</comment>
<keyword evidence="2" id="KW-1133">Transmembrane helix</keyword>
<proteinExistence type="predicted"/>
<feature type="transmembrane region" description="Helical" evidence="2">
    <location>
        <begin position="90"/>
        <end position="121"/>
    </location>
</feature>
<name>A0A8S1GZM2_9PELO</name>
<accession>A0A8S1GZM2</accession>